<keyword evidence="1" id="KW-0812">Transmembrane</keyword>
<reference evidence="3" key="1">
    <citation type="submission" date="2025-08" db="UniProtKB">
        <authorList>
            <consortium name="RefSeq"/>
        </authorList>
    </citation>
    <scope>IDENTIFICATION</scope>
</reference>
<dbReference type="GeneID" id="112055536"/>
<sequence>MYRFIMIHFDKCCFCVPLRTGCLILGYLHLIGSIIQAVLTIMALVSIASLADIVGKLGIDRSVVNGAIAISVIILLLVLFLLAFAIVLVVGLHKEYRGHVKAYLIYYLVFLVLYIIMYVVSLATQALNWGYTIGTLIQILLSVYFLLVIHSHWVDMAAGNLHGA</sequence>
<proteinExistence type="predicted"/>
<dbReference type="AlphaFoldDB" id="A0A6J1P257"/>
<keyword evidence="2" id="KW-1185">Reference proteome</keyword>
<keyword evidence="1" id="KW-1133">Transmembrane helix</keyword>
<feature type="transmembrane region" description="Helical" evidence="1">
    <location>
        <begin position="104"/>
        <end position="123"/>
    </location>
</feature>
<dbReference type="PANTHER" id="PTHR36694">
    <property type="entry name" value="PASIFLORA 1, ISOFORM A-RELATED"/>
    <property type="match status" value="1"/>
</dbReference>
<accession>A0A6J1P257</accession>
<organism evidence="2 3">
    <name type="scientific">Bicyclus anynana</name>
    <name type="common">Squinting bush brown butterfly</name>
    <dbReference type="NCBI Taxonomy" id="110368"/>
    <lineage>
        <taxon>Eukaryota</taxon>
        <taxon>Metazoa</taxon>
        <taxon>Ecdysozoa</taxon>
        <taxon>Arthropoda</taxon>
        <taxon>Hexapoda</taxon>
        <taxon>Insecta</taxon>
        <taxon>Pterygota</taxon>
        <taxon>Neoptera</taxon>
        <taxon>Endopterygota</taxon>
        <taxon>Lepidoptera</taxon>
        <taxon>Glossata</taxon>
        <taxon>Ditrysia</taxon>
        <taxon>Papilionoidea</taxon>
        <taxon>Nymphalidae</taxon>
        <taxon>Satyrinae</taxon>
        <taxon>Satyrini</taxon>
        <taxon>Mycalesina</taxon>
        <taxon>Bicyclus</taxon>
    </lineage>
</organism>
<protein>
    <submittedName>
        <fullName evidence="3">Uncharacterized protein LOC112055536 isoform X1</fullName>
    </submittedName>
</protein>
<dbReference type="Proteomes" id="UP001652582">
    <property type="component" value="Chromosome 16"/>
</dbReference>
<dbReference type="KEGG" id="bany:112055536"/>
<dbReference type="RefSeq" id="XP_023951473.2">
    <property type="nucleotide sequence ID" value="XM_024095705.2"/>
</dbReference>
<feature type="transmembrane region" description="Helical" evidence="1">
    <location>
        <begin position="129"/>
        <end position="149"/>
    </location>
</feature>
<name>A0A6J1P257_BICAN</name>
<evidence type="ECO:0000313" key="3">
    <source>
        <dbReference type="RefSeq" id="XP_023951473.2"/>
    </source>
</evidence>
<evidence type="ECO:0000256" key="1">
    <source>
        <dbReference type="SAM" id="Phobius"/>
    </source>
</evidence>
<feature type="transmembrane region" description="Helical" evidence="1">
    <location>
        <begin position="68"/>
        <end position="92"/>
    </location>
</feature>
<evidence type="ECO:0000313" key="2">
    <source>
        <dbReference type="Proteomes" id="UP001652582"/>
    </source>
</evidence>
<dbReference type="PANTHER" id="PTHR36694:SF11">
    <property type="entry name" value="LP21121P-RELATED"/>
    <property type="match status" value="1"/>
</dbReference>
<keyword evidence="1" id="KW-0472">Membrane</keyword>
<gene>
    <name evidence="3" type="primary">LOC112055536</name>
</gene>
<feature type="transmembrane region" description="Helical" evidence="1">
    <location>
        <begin position="21"/>
        <end position="48"/>
    </location>
</feature>
<dbReference type="OrthoDB" id="2354286at2759"/>